<dbReference type="EMBL" id="JACIDU010000034">
    <property type="protein sequence ID" value="MBB4105864.1"/>
    <property type="molecule type" value="Genomic_DNA"/>
</dbReference>
<keyword evidence="3" id="KW-1185">Reference proteome</keyword>
<dbReference type="Pfam" id="PF09836">
    <property type="entry name" value="DUF2063"/>
    <property type="match status" value="1"/>
</dbReference>
<evidence type="ECO:0000313" key="3">
    <source>
        <dbReference type="Proteomes" id="UP000584824"/>
    </source>
</evidence>
<dbReference type="AlphaFoldDB" id="A0A7W6P4G0"/>
<evidence type="ECO:0000259" key="1">
    <source>
        <dbReference type="Pfam" id="PF09836"/>
    </source>
</evidence>
<organism evidence="2 3">
    <name type="scientific">Allorhizobium borbori</name>
    <dbReference type="NCBI Taxonomy" id="485907"/>
    <lineage>
        <taxon>Bacteria</taxon>
        <taxon>Pseudomonadati</taxon>
        <taxon>Pseudomonadota</taxon>
        <taxon>Alphaproteobacteria</taxon>
        <taxon>Hyphomicrobiales</taxon>
        <taxon>Rhizobiaceae</taxon>
        <taxon>Rhizobium/Agrobacterium group</taxon>
        <taxon>Allorhizobium</taxon>
    </lineage>
</organism>
<name>A0A7W6P4G0_9HYPH</name>
<dbReference type="RefSeq" id="WP_183795747.1">
    <property type="nucleotide sequence ID" value="NZ_JACIDU010000034.1"/>
</dbReference>
<accession>A0A7W6P4G0</accession>
<feature type="domain" description="Putative DNA-binding" evidence="1">
    <location>
        <begin position="5"/>
        <end position="96"/>
    </location>
</feature>
<dbReference type="InterPro" id="IPR018640">
    <property type="entry name" value="DUF2063"/>
</dbReference>
<evidence type="ECO:0000313" key="2">
    <source>
        <dbReference type="EMBL" id="MBB4105864.1"/>
    </source>
</evidence>
<sequence>MSRDTQDRFAAALLDRESPVPQGLESWTGTAPPRRFAVYRNNVMQGLIGALASRFPATEKIVGRDFFTAMADAYIGKHPPRSPVLLTYGEDFPDFVAGFEPAAGLVYLPDVMRLEAARSRAYHAADAEPLTAATFAAIPTPRLSDLILTPHPSLAILRSAYPAVLIWAMNSGKAEPAPLTAWPAEDALVVRPHMLVEVHRLPPGGAVFLQALADGLTLGCAVEAALGDAPAFDLSQNLAGLIRSGGFISLRLEEPANAC</sequence>
<gene>
    <name evidence="2" type="ORF">GGQ66_004452</name>
</gene>
<protein>
    <recommendedName>
        <fullName evidence="1">Putative DNA-binding domain-containing protein</fullName>
    </recommendedName>
</protein>
<dbReference type="Gene3D" id="1.10.150.690">
    <property type="entry name" value="DUF2063"/>
    <property type="match status" value="1"/>
</dbReference>
<reference evidence="2 3" key="1">
    <citation type="submission" date="2020-08" db="EMBL/GenBank/DDBJ databases">
        <title>Genomic Encyclopedia of Type Strains, Phase IV (KMG-IV): sequencing the most valuable type-strain genomes for metagenomic binning, comparative biology and taxonomic classification.</title>
        <authorList>
            <person name="Goeker M."/>
        </authorList>
    </citation>
    <scope>NUCLEOTIDE SEQUENCE [LARGE SCALE GENOMIC DNA]</scope>
    <source>
        <strain evidence="2 3">DSM 26385</strain>
    </source>
</reference>
<dbReference type="Proteomes" id="UP000584824">
    <property type="component" value="Unassembled WGS sequence"/>
</dbReference>
<proteinExistence type="predicted"/>
<comment type="caution">
    <text evidence="2">The sequence shown here is derived from an EMBL/GenBank/DDBJ whole genome shotgun (WGS) entry which is preliminary data.</text>
</comment>
<dbReference type="InterPro" id="IPR044922">
    <property type="entry name" value="DUF2063_N_sf"/>
</dbReference>